<name>A0A8H5ZBT7_COCSA</name>
<gene>
    <name evidence="1" type="ORF">GGP41_000103</name>
</gene>
<evidence type="ECO:0000313" key="1">
    <source>
        <dbReference type="EMBL" id="KAF5847373.1"/>
    </source>
</evidence>
<proteinExistence type="predicted"/>
<reference evidence="1" key="1">
    <citation type="submission" date="2019-11" db="EMBL/GenBank/DDBJ databases">
        <title>Bipolaris sorokiniana Genome sequencing.</title>
        <authorList>
            <person name="Wang H."/>
        </authorList>
    </citation>
    <scope>NUCLEOTIDE SEQUENCE</scope>
</reference>
<comment type="caution">
    <text evidence="1">The sequence shown here is derived from an EMBL/GenBank/DDBJ whole genome shotgun (WGS) entry which is preliminary data.</text>
</comment>
<dbReference type="Proteomes" id="UP000624244">
    <property type="component" value="Unassembled WGS sequence"/>
</dbReference>
<sequence>MHGVIGCAIIQRLSRLQKEENIGRVLHVVQTVGGRYEHSSRDALICQHAPSVLAVSLRIQHDQLVQ</sequence>
<accession>A0A8H5ZBT7</accession>
<organism evidence="1 2">
    <name type="scientific">Cochliobolus sativus</name>
    <name type="common">Common root rot and spot blotch fungus</name>
    <name type="synonym">Bipolaris sorokiniana</name>
    <dbReference type="NCBI Taxonomy" id="45130"/>
    <lineage>
        <taxon>Eukaryota</taxon>
        <taxon>Fungi</taxon>
        <taxon>Dikarya</taxon>
        <taxon>Ascomycota</taxon>
        <taxon>Pezizomycotina</taxon>
        <taxon>Dothideomycetes</taxon>
        <taxon>Pleosporomycetidae</taxon>
        <taxon>Pleosporales</taxon>
        <taxon>Pleosporineae</taxon>
        <taxon>Pleosporaceae</taxon>
        <taxon>Bipolaris</taxon>
    </lineage>
</organism>
<evidence type="ECO:0000313" key="2">
    <source>
        <dbReference type="Proteomes" id="UP000624244"/>
    </source>
</evidence>
<protein>
    <submittedName>
        <fullName evidence="1">Uncharacterized protein</fullName>
    </submittedName>
</protein>
<dbReference type="EMBL" id="WNKQ01000013">
    <property type="protein sequence ID" value="KAF5847373.1"/>
    <property type="molecule type" value="Genomic_DNA"/>
</dbReference>
<dbReference type="AlphaFoldDB" id="A0A8H5ZBT7"/>